<gene>
    <name evidence="1" type="ORF">CLPUN_07580</name>
</gene>
<dbReference type="RefSeq" id="WP_158078695.1">
    <property type="nucleotide sequence ID" value="NZ_LZZM01000043.1"/>
</dbReference>
<dbReference type="Proteomes" id="UP000190890">
    <property type="component" value="Unassembled WGS sequence"/>
</dbReference>
<protein>
    <recommendedName>
        <fullName evidence="3">DUF4276 family protein</fullName>
    </recommendedName>
</protein>
<reference evidence="1 2" key="1">
    <citation type="submission" date="2016-05" db="EMBL/GenBank/DDBJ databases">
        <title>Microbial solvent formation.</title>
        <authorList>
            <person name="Poehlein A."/>
            <person name="Montoya Solano J.D."/>
            <person name="Flitsch S."/>
            <person name="Krabben P."/>
            <person name="Duerre P."/>
            <person name="Daniel R."/>
        </authorList>
    </citation>
    <scope>NUCLEOTIDE SEQUENCE [LARGE SCALE GENOMIC DNA]</scope>
    <source>
        <strain evidence="1 2">DSM 2619</strain>
    </source>
</reference>
<dbReference type="AlphaFoldDB" id="A0A1S8TVX8"/>
<proteinExistence type="predicted"/>
<evidence type="ECO:0000313" key="2">
    <source>
        <dbReference type="Proteomes" id="UP000190890"/>
    </source>
</evidence>
<comment type="caution">
    <text evidence="1">The sequence shown here is derived from an EMBL/GenBank/DDBJ whole genome shotgun (WGS) entry which is preliminary data.</text>
</comment>
<dbReference type="EMBL" id="LZZM01000043">
    <property type="protein sequence ID" value="OOM81896.1"/>
    <property type="molecule type" value="Genomic_DNA"/>
</dbReference>
<evidence type="ECO:0008006" key="3">
    <source>
        <dbReference type="Google" id="ProtNLM"/>
    </source>
</evidence>
<dbReference type="InterPro" id="IPR025455">
    <property type="entry name" value="DUF4276"/>
</dbReference>
<name>A0A1S8TVX8_9CLOT</name>
<keyword evidence="2" id="KW-1185">Reference proteome</keyword>
<organism evidence="1 2">
    <name type="scientific">Clostridium puniceum</name>
    <dbReference type="NCBI Taxonomy" id="29367"/>
    <lineage>
        <taxon>Bacteria</taxon>
        <taxon>Bacillati</taxon>
        <taxon>Bacillota</taxon>
        <taxon>Clostridia</taxon>
        <taxon>Eubacteriales</taxon>
        <taxon>Clostridiaceae</taxon>
        <taxon>Clostridium</taxon>
    </lineage>
</organism>
<sequence>MIKNPKEARKKRLYIFLEGKTEDVFYKKIAERYLKSISKEYKNLKTGTNINKEIAKHLYHIIKDSSNSKYDLYVYAFIDKEGSKNDTSEFDADAILKALKEEKVNIKNIKKIDAIEAVFMIESWFFYDIEGICKYINLECTETLKKNYSNTEKFKHTDLAALFKKGKSKKFYKKGDEKFLNSLDIEKIYNNCSDLRKGIENIIIELNR</sequence>
<accession>A0A1S8TVX8</accession>
<dbReference type="Pfam" id="PF14103">
    <property type="entry name" value="DUF4276"/>
    <property type="match status" value="1"/>
</dbReference>
<evidence type="ECO:0000313" key="1">
    <source>
        <dbReference type="EMBL" id="OOM81896.1"/>
    </source>
</evidence>
<dbReference type="OrthoDB" id="789606at2"/>
<dbReference type="STRING" id="29367.CLPUN_07580"/>